<dbReference type="FunFam" id="3.30.565.10:FF:000010">
    <property type="entry name" value="Sensor histidine kinase RcsC"/>
    <property type="match status" value="1"/>
</dbReference>
<dbReference type="SMART" id="SM00448">
    <property type="entry name" value="REC"/>
    <property type="match status" value="1"/>
</dbReference>
<dbReference type="SUPFAM" id="SSF52172">
    <property type="entry name" value="CheY-like"/>
    <property type="match status" value="1"/>
</dbReference>
<comment type="caution">
    <text evidence="17">The sequence shown here is derived from an EMBL/GenBank/DDBJ whole genome shotgun (WGS) entry which is preliminary data.</text>
</comment>
<comment type="subunit">
    <text evidence="10">At low DSF concentrations, interacts with RpfF.</text>
</comment>
<dbReference type="InterPro" id="IPR003661">
    <property type="entry name" value="HisK_dim/P_dom"/>
</dbReference>
<reference evidence="18" key="1">
    <citation type="journal article" date="2017" name="Proc. Natl. Acad. Sci. U.S.A.">
        <title>Simulation of Deepwater Horizon oil plume reveals substrate specialization within a complex community of hydrocarbon degraders.</title>
        <authorList>
            <person name="Hu P."/>
            <person name="Dubinsky E.A."/>
            <person name="Probst A.J."/>
            <person name="Wang J."/>
            <person name="Sieber C.M.K."/>
            <person name="Tom L.M."/>
            <person name="Gardinali P."/>
            <person name="Banfield J.F."/>
            <person name="Atlas R.M."/>
            <person name="Andersen G.L."/>
        </authorList>
    </citation>
    <scope>NUCLEOTIDE SEQUENCE [LARGE SCALE GENOMIC DNA]</scope>
</reference>
<evidence type="ECO:0000256" key="1">
    <source>
        <dbReference type="ARBA" id="ARBA00000085"/>
    </source>
</evidence>
<dbReference type="AlphaFoldDB" id="A0A1Y5EBC0"/>
<dbReference type="EC" id="2.7.13.3" evidence="3"/>
<evidence type="ECO:0000259" key="16">
    <source>
        <dbReference type="PROSITE" id="PS50885"/>
    </source>
</evidence>
<keyword evidence="5" id="KW-0808">Transferase</keyword>
<dbReference type="InterPro" id="IPR036097">
    <property type="entry name" value="HisK_dim/P_sf"/>
</dbReference>
<feature type="domain" description="Response regulatory" evidence="15">
    <location>
        <begin position="661"/>
        <end position="777"/>
    </location>
</feature>
<gene>
    <name evidence="17" type="ORF">A9Q75_14340</name>
</gene>
<dbReference type="PROSITE" id="PS50885">
    <property type="entry name" value="HAMP"/>
    <property type="match status" value="1"/>
</dbReference>
<feature type="transmembrane region" description="Helical" evidence="13">
    <location>
        <begin position="185"/>
        <end position="208"/>
    </location>
</feature>
<keyword evidence="6" id="KW-0547">Nucleotide-binding</keyword>
<dbReference type="PANTHER" id="PTHR45339:SF1">
    <property type="entry name" value="HYBRID SIGNAL TRANSDUCTION HISTIDINE KINASE J"/>
    <property type="match status" value="1"/>
</dbReference>
<dbReference type="InterPro" id="IPR003660">
    <property type="entry name" value="HAMP_dom"/>
</dbReference>
<name>A0A1Y5EBC0_COLPS</name>
<evidence type="ECO:0000256" key="10">
    <source>
        <dbReference type="ARBA" id="ARBA00064003"/>
    </source>
</evidence>
<accession>A0A1Y5EBC0</accession>
<dbReference type="SUPFAM" id="SSF47384">
    <property type="entry name" value="Homodimeric domain of signal transducing histidine kinase"/>
    <property type="match status" value="1"/>
</dbReference>
<evidence type="ECO:0000256" key="7">
    <source>
        <dbReference type="ARBA" id="ARBA00022777"/>
    </source>
</evidence>
<dbReference type="Pfam" id="PF00072">
    <property type="entry name" value="Response_reg"/>
    <property type="match status" value="1"/>
</dbReference>
<keyword evidence="8" id="KW-0067">ATP-binding</keyword>
<dbReference type="Gene3D" id="3.30.565.10">
    <property type="entry name" value="Histidine kinase-like ATPase, C-terminal domain"/>
    <property type="match status" value="1"/>
</dbReference>
<proteinExistence type="predicted"/>
<evidence type="ECO:0000313" key="18">
    <source>
        <dbReference type="Proteomes" id="UP000243053"/>
    </source>
</evidence>
<evidence type="ECO:0000313" key="17">
    <source>
        <dbReference type="EMBL" id="OUR78235.1"/>
    </source>
</evidence>
<dbReference type="Pfam" id="PF00512">
    <property type="entry name" value="HisKA"/>
    <property type="match status" value="1"/>
</dbReference>
<organism evidence="17 18">
    <name type="scientific">Colwellia psychrerythraea</name>
    <name type="common">Vibrio psychroerythus</name>
    <dbReference type="NCBI Taxonomy" id="28229"/>
    <lineage>
        <taxon>Bacteria</taxon>
        <taxon>Pseudomonadati</taxon>
        <taxon>Pseudomonadota</taxon>
        <taxon>Gammaproteobacteria</taxon>
        <taxon>Alteromonadales</taxon>
        <taxon>Colwelliaceae</taxon>
        <taxon>Colwellia</taxon>
    </lineage>
</organism>
<dbReference type="SUPFAM" id="SSF55874">
    <property type="entry name" value="ATPase domain of HSP90 chaperone/DNA topoisomerase II/histidine kinase"/>
    <property type="match status" value="1"/>
</dbReference>
<dbReference type="InterPro" id="IPR005467">
    <property type="entry name" value="His_kinase_dom"/>
</dbReference>
<evidence type="ECO:0000259" key="15">
    <source>
        <dbReference type="PROSITE" id="PS50110"/>
    </source>
</evidence>
<dbReference type="CDD" id="cd17546">
    <property type="entry name" value="REC_hyHK_CKI1_RcsC-like"/>
    <property type="match status" value="1"/>
</dbReference>
<feature type="domain" description="HAMP" evidence="16">
    <location>
        <begin position="210"/>
        <end position="263"/>
    </location>
</feature>
<evidence type="ECO:0000259" key="14">
    <source>
        <dbReference type="PROSITE" id="PS50109"/>
    </source>
</evidence>
<keyword evidence="13" id="KW-0472">Membrane</keyword>
<dbReference type="InterPro" id="IPR001789">
    <property type="entry name" value="Sig_transdc_resp-reg_receiver"/>
</dbReference>
<evidence type="ECO:0000256" key="2">
    <source>
        <dbReference type="ARBA" id="ARBA00004370"/>
    </source>
</evidence>
<evidence type="ECO:0000256" key="12">
    <source>
        <dbReference type="PROSITE-ProRule" id="PRU00169"/>
    </source>
</evidence>
<dbReference type="CDD" id="cd00082">
    <property type="entry name" value="HisKA"/>
    <property type="match status" value="1"/>
</dbReference>
<dbReference type="GO" id="GO:0005524">
    <property type="term" value="F:ATP binding"/>
    <property type="evidence" value="ECO:0007669"/>
    <property type="project" value="UniProtKB-KW"/>
</dbReference>
<dbReference type="Gene3D" id="3.40.50.2300">
    <property type="match status" value="1"/>
</dbReference>
<feature type="domain" description="Histidine kinase" evidence="14">
    <location>
        <begin position="292"/>
        <end position="512"/>
    </location>
</feature>
<keyword evidence="9" id="KW-0902">Two-component regulatory system</keyword>
<dbReference type="EMBL" id="MAAF01000083">
    <property type="protein sequence ID" value="OUR78235.1"/>
    <property type="molecule type" value="Genomic_DNA"/>
</dbReference>
<dbReference type="GO" id="GO:0016020">
    <property type="term" value="C:membrane"/>
    <property type="evidence" value="ECO:0007669"/>
    <property type="project" value="UniProtKB-SubCell"/>
</dbReference>
<keyword evidence="4 12" id="KW-0597">Phosphoprotein</keyword>
<dbReference type="PROSITE" id="PS50109">
    <property type="entry name" value="HIS_KIN"/>
    <property type="match status" value="1"/>
</dbReference>
<keyword evidence="13" id="KW-1133">Transmembrane helix</keyword>
<dbReference type="Gene3D" id="6.10.340.10">
    <property type="match status" value="1"/>
</dbReference>
<feature type="modified residue" description="4-aspartylphosphate" evidence="12">
    <location>
        <position position="710"/>
    </location>
</feature>
<comment type="catalytic activity">
    <reaction evidence="1">
        <text>ATP + protein L-histidine = ADP + protein N-phospho-L-histidine.</text>
        <dbReference type="EC" id="2.7.13.3"/>
    </reaction>
</comment>
<dbReference type="Pfam" id="PF02518">
    <property type="entry name" value="HATPase_c"/>
    <property type="match status" value="1"/>
</dbReference>
<evidence type="ECO:0000256" key="6">
    <source>
        <dbReference type="ARBA" id="ARBA00022741"/>
    </source>
</evidence>
<evidence type="ECO:0000256" key="3">
    <source>
        <dbReference type="ARBA" id="ARBA00012438"/>
    </source>
</evidence>
<evidence type="ECO:0000256" key="11">
    <source>
        <dbReference type="ARBA" id="ARBA00068150"/>
    </source>
</evidence>
<dbReference type="CDD" id="cd16922">
    <property type="entry name" value="HATPase_EvgS-ArcB-TorS-like"/>
    <property type="match status" value="1"/>
</dbReference>
<protein>
    <recommendedName>
        <fullName evidence="11">Sensory/regulatory protein RpfC</fullName>
        <ecNumber evidence="3">2.7.13.3</ecNumber>
    </recommendedName>
</protein>
<dbReference type="PRINTS" id="PR00344">
    <property type="entry name" value="BCTRLSENSOR"/>
</dbReference>
<evidence type="ECO:0000256" key="4">
    <source>
        <dbReference type="ARBA" id="ARBA00022553"/>
    </source>
</evidence>
<keyword evidence="7" id="KW-0418">Kinase</keyword>
<dbReference type="GO" id="GO:0000155">
    <property type="term" value="F:phosphorelay sensor kinase activity"/>
    <property type="evidence" value="ECO:0007669"/>
    <property type="project" value="InterPro"/>
</dbReference>
<comment type="subcellular location">
    <subcellularLocation>
        <location evidence="2">Membrane</location>
    </subcellularLocation>
</comment>
<dbReference type="InterPro" id="IPR004358">
    <property type="entry name" value="Sig_transdc_His_kin-like_C"/>
</dbReference>
<dbReference type="Proteomes" id="UP000243053">
    <property type="component" value="Unassembled WGS sequence"/>
</dbReference>
<dbReference type="InterPro" id="IPR003594">
    <property type="entry name" value="HATPase_dom"/>
</dbReference>
<dbReference type="InterPro" id="IPR011006">
    <property type="entry name" value="CheY-like_superfamily"/>
</dbReference>
<sequence length="781" mass="88226">MFELAQKKHESYELAQKMSSDSAELANLSRSYVATQNKHFHLEYMKLIRIQRGELKRTLENVAPYFKVKHSNNNHLSFVGQKISTVDLIEYKDILIEEKNQLVKAVEASNELNDMELEAFEAIELVKDDDDNSFSKEELEVLLLLFDESYTHYQKTIQGHIDTFVVIQETRFNNLFLEAQEDLNIYSWVLIFNLSVVVVILLFTTFFVKKHISTPLTLLSSETKLAKKFNYEEKIEITSPITEIKSLTTHFNLMLDDIQNKICELNNQINNSSQLKKQAEVANQSKSEFLANMSHEIRTPLNAMVGIYYLLKETKLSHEQTEYIDKSIQSVDSLLKIIGDILDFSKIEAGKFTIENESTSVEVILSQVRDLTAISAQNKGINYTINVGNNVPINIDIDRMRTTQILLNLIGNAIKFTKKGKVELGVSLINDNDKSELCFCITDTGIGMTEAQLKHIFSPFMQADSSTTRKFGGTGLGLAISKSIATLMGGNISVKSIPGKGTSFTFIIECLPTSSETFAKLTLDSVQNINYSINSEEQAVEVKRLIAQIGAKAVKVNPSEISKMRECIPECIIVDDAFIKSLSNTQLDAIKTNYHKIINIPNIKKVISLKSIKGDSIKNPSLWPLLPSEFFAYFKRDIGSNLTINKRENSNWSNEDLSNIKILLAEDIELNQMVVKRMINKLNGEIDIASNGIEVLSLLSKQDYDVILMDLHMPEMDGYEATTRIRKHPEWSQIPIIGLTADAQESSKELCLNSGMDDYLVKPFDPTVLIKKIKSLYKVAV</sequence>
<evidence type="ECO:0000256" key="9">
    <source>
        <dbReference type="ARBA" id="ARBA00023012"/>
    </source>
</evidence>
<dbReference type="InterPro" id="IPR036890">
    <property type="entry name" value="HATPase_C_sf"/>
</dbReference>
<keyword evidence="13" id="KW-0812">Transmembrane</keyword>
<dbReference type="SMART" id="SM00388">
    <property type="entry name" value="HisKA"/>
    <property type="match status" value="1"/>
</dbReference>
<evidence type="ECO:0000256" key="13">
    <source>
        <dbReference type="SAM" id="Phobius"/>
    </source>
</evidence>
<evidence type="ECO:0000256" key="5">
    <source>
        <dbReference type="ARBA" id="ARBA00022679"/>
    </source>
</evidence>
<dbReference type="PROSITE" id="PS50110">
    <property type="entry name" value="RESPONSE_REGULATORY"/>
    <property type="match status" value="1"/>
</dbReference>
<dbReference type="Gene3D" id="1.10.287.130">
    <property type="match status" value="1"/>
</dbReference>
<dbReference type="FunFam" id="1.10.287.130:FF:000002">
    <property type="entry name" value="Two-component osmosensing histidine kinase"/>
    <property type="match status" value="1"/>
</dbReference>
<evidence type="ECO:0000256" key="8">
    <source>
        <dbReference type="ARBA" id="ARBA00022840"/>
    </source>
</evidence>
<dbReference type="PANTHER" id="PTHR45339">
    <property type="entry name" value="HYBRID SIGNAL TRANSDUCTION HISTIDINE KINASE J"/>
    <property type="match status" value="1"/>
</dbReference>
<dbReference type="SMART" id="SM00387">
    <property type="entry name" value="HATPase_c"/>
    <property type="match status" value="1"/>
</dbReference>